<dbReference type="OrthoDB" id="3258141at2759"/>
<dbReference type="HOGENOM" id="CLU_078038_0_0_1"/>
<sequence length="260" mass="29440">MATIIRNAKSSNDWTINELDAYNISIVSEDCVTFFGTDILPLPNHHHDLINNLTADEMENEDSYRVVHYMDLATNRVPDEESAVDDFVMQLLHMMGYATRAASRDLHSHKAIPFLICGEWKNAKADVCVMDGYEILLVVQEDKCHMQLGDPNAQLITTAIAAVQNNNQMQSILGSDVLDFKEMAGIIMIGTHLTFFKIPVTKELIQAMQRGQFPSTPTIISMHLPTLPRPAKHVREGMQPLDNRHVIITCFEAFKQFVKW</sequence>
<name>A0A0C9XYU7_9AGAM</name>
<accession>A0A0C9XYU7</accession>
<dbReference type="EMBL" id="KN833822">
    <property type="protein sequence ID" value="KIK17695.1"/>
    <property type="molecule type" value="Genomic_DNA"/>
</dbReference>
<reference evidence="2" key="2">
    <citation type="submission" date="2015-01" db="EMBL/GenBank/DDBJ databases">
        <title>Evolutionary Origins and Diversification of the Mycorrhizal Mutualists.</title>
        <authorList>
            <consortium name="DOE Joint Genome Institute"/>
            <consortium name="Mycorrhizal Genomics Consortium"/>
            <person name="Kohler A."/>
            <person name="Kuo A."/>
            <person name="Nagy L.G."/>
            <person name="Floudas D."/>
            <person name="Copeland A."/>
            <person name="Barry K.W."/>
            <person name="Cichocki N."/>
            <person name="Veneault-Fourrey C."/>
            <person name="LaButti K."/>
            <person name="Lindquist E.A."/>
            <person name="Lipzen A."/>
            <person name="Lundell T."/>
            <person name="Morin E."/>
            <person name="Murat C."/>
            <person name="Riley R."/>
            <person name="Ohm R."/>
            <person name="Sun H."/>
            <person name="Tunlid A."/>
            <person name="Henrissat B."/>
            <person name="Grigoriev I.V."/>
            <person name="Hibbett D.S."/>
            <person name="Martin F."/>
        </authorList>
    </citation>
    <scope>NUCLEOTIDE SEQUENCE [LARGE SCALE GENOMIC DNA]</scope>
    <source>
        <strain evidence="2">441</strain>
    </source>
</reference>
<gene>
    <name evidence="1" type="ORF">PISMIDRAFT_110908</name>
</gene>
<proteinExistence type="predicted"/>
<dbReference type="STRING" id="765257.A0A0C9XYU7"/>
<protein>
    <submittedName>
        <fullName evidence="1">Uncharacterized protein</fullName>
    </submittedName>
</protein>
<keyword evidence="2" id="KW-1185">Reference proteome</keyword>
<dbReference type="Proteomes" id="UP000054018">
    <property type="component" value="Unassembled WGS sequence"/>
</dbReference>
<organism evidence="1 2">
    <name type="scientific">Pisolithus microcarpus 441</name>
    <dbReference type="NCBI Taxonomy" id="765257"/>
    <lineage>
        <taxon>Eukaryota</taxon>
        <taxon>Fungi</taxon>
        <taxon>Dikarya</taxon>
        <taxon>Basidiomycota</taxon>
        <taxon>Agaricomycotina</taxon>
        <taxon>Agaricomycetes</taxon>
        <taxon>Agaricomycetidae</taxon>
        <taxon>Boletales</taxon>
        <taxon>Sclerodermatineae</taxon>
        <taxon>Pisolithaceae</taxon>
        <taxon>Pisolithus</taxon>
    </lineage>
</organism>
<reference evidence="1 2" key="1">
    <citation type="submission" date="2014-04" db="EMBL/GenBank/DDBJ databases">
        <authorList>
            <consortium name="DOE Joint Genome Institute"/>
            <person name="Kuo A."/>
            <person name="Kohler A."/>
            <person name="Costa M.D."/>
            <person name="Nagy L.G."/>
            <person name="Floudas D."/>
            <person name="Copeland A."/>
            <person name="Barry K.W."/>
            <person name="Cichocki N."/>
            <person name="Veneault-Fourrey C."/>
            <person name="LaButti K."/>
            <person name="Lindquist E.A."/>
            <person name="Lipzen A."/>
            <person name="Lundell T."/>
            <person name="Morin E."/>
            <person name="Murat C."/>
            <person name="Sun H."/>
            <person name="Tunlid A."/>
            <person name="Henrissat B."/>
            <person name="Grigoriev I.V."/>
            <person name="Hibbett D.S."/>
            <person name="Martin F."/>
            <person name="Nordberg H.P."/>
            <person name="Cantor M.N."/>
            <person name="Hua S.X."/>
        </authorList>
    </citation>
    <scope>NUCLEOTIDE SEQUENCE [LARGE SCALE GENOMIC DNA]</scope>
    <source>
        <strain evidence="1 2">441</strain>
    </source>
</reference>
<evidence type="ECO:0000313" key="1">
    <source>
        <dbReference type="EMBL" id="KIK17695.1"/>
    </source>
</evidence>
<evidence type="ECO:0000313" key="2">
    <source>
        <dbReference type="Proteomes" id="UP000054018"/>
    </source>
</evidence>
<dbReference type="AlphaFoldDB" id="A0A0C9XYU7"/>